<reference evidence="2 3" key="1">
    <citation type="submission" date="2023-10" db="EMBL/GenBank/DDBJ databases">
        <title>Niallia locisalis sp.nov. isolated from a salt pond sample.</title>
        <authorList>
            <person name="Li X.-J."/>
            <person name="Dong L."/>
        </authorList>
    </citation>
    <scope>NUCLEOTIDE SEQUENCE [LARGE SCALE GENOMIC DNA]</scope>
    <source>
        <strain evidence="2 3">DSM 29761</strain>
    </source>
</reference>
<dbReference type="RefSeq" id="WP_338450044.1">
    <property type="nucleotide sequence ID" value="NZ_CP137640.1"/>
</dbReference>
<dbReference type="Proteomes" id="UP001357223">
    <property type="component" value="Chromosome"/>
</dbReference>
<protein>
    <recommendedName>
        <fullName evidence="1">DUF8096 domain-containing protein</fullName>
    </recommendedName>
</protein>
<dbReference type="InterPro" id="IPR058409">
    <property type="entry name" value="DUF8096"/>
</dbReference>
<dbReference type="EMBL" id="CP137640">
    <property type="protein sequence ID" value="WVX81114.1"/>
    <property type="molecule type" value="Genomic_DNA"/>
</dbReference>
<evidence type="ECO:0000313" key="3">
    <source>
        <dbReference type="Proteomes" id="UP001357223"/>
    </source>
</evidence>
<sequence>MSDENKYNGYDTSIVYNYTDYPDKQAGRCDNCGHSNFKSTAKDYKFIRECRNCGMKKSI</sequence>
<evidence type="ECO:0000259" key="1">
    <source>
        <dbReference type="Pfam" id="PF26372"/>
    </source>
</evidence>
<dbReference type="Pfam" id="PF26372">
    <property type="entry name" value="DUF8096"/>
    <property type="match status" value="1"/>
</dbReference>
<evidence type="ECO:0000313" key="2">
    <source>
        <dbReference type="EMBL" id="WVX81114.1"/>
    </source>
</evidence>
<gene>
    <name evidence="2" type="ORF">R4Z09_28550</name>
</gene>
<keyword evidence="3" id="KW-1185">Reference proteome</keyword>
<organism evidence="2 3">
    <name type="scientific">Niallia oryzisoli</name>
    <dbReference type="NCBI Taxonomy" id="1737571"/>
    <lineage>
        <taxon>Bacteria</taxon>
        <taxon>Bacillati</taxon>
        <taxon>Bacillota</taxon>
        <taxon>Bacilli</taxon>
        <taxon>Bacillales</taxon>
        <taxon>Bacillaceae</taxon>
        <taxon>Niallia</taxon>
    </lineage>
</organism>
<name>A0ABZ2CBG4_9BACI</name>
<proteinExistence type="predicted"/>
<accession>A0ABZ2CBG4</accession>
<feature type="domain" description="DUF8096" evidence="1">
    <location>
        <begin position="14"/>
        <end position="57"/>
    </location>
</feature>